<evidence type="ECO:0000259" key="3">
    <source>
        <dbReference type="Pfam" id="PF12484"/>
    </source>
</evidence>
<dbReference type="Gene3D" id="1.20.1260.20">
    <property type="entry name" value="PPE superfamily"/>
    <property type="match status" value="1"/>
</dbReference>
<name>A0A7I9YRP0_MYCBU</name>
<evidence type="ECO:0000259" key="2">
    <source>
        <dbReference type="Pfam" id="PF00823"/>
    </source>
</evidence>
<dbReference type="FunFam" id="1.20.1260.20:FF:000001">
    <property type="entry name" value="PPE family protein PPE41"/>
    <property type="match status" value="1"/>
</dbReference>
<dbReference type="EMBL" id="BLKZ01000001">
    <property type="protein sequence ID" value="GFG91328.1"/>
    <property type="molecule type" value="Genomic_DNA"/>
</dbReference>
<gene>
    <name evidence="4" type="primary">PPE29_2</name>
    <name evidence="4" type="ORF">MBOU_33700</name>
</gene>
<feature type="domain" description="PPE" evidence="2">
    <location>
        <begin position="2"/>
        <end position="164"/>
    </location>
</feature>
<comment type="caution">
    <text evidence="4">The sequence shown here is derived from an EMBL/GenBank/DDBJ whole genome shotgun (WGS) entry which is preliminary data.</text>
</comment>
<proteinExistence type="inferred from homology"/>
<evidence type="ECO:0000313" key="4">
    <source>
        <dbReference type="EMBL" id="GFG91328.1"/>
    </source>
</evidence>
<evidence type="ECO:0000313" key="5">
    <source>
        <dbReference type="Proteomes" id="UP000465360"/>
    </source>
</evidence>
<dbReference type="InterPro" id="IPR038332">
    <property type="entry name" value="PPE_sf"/>
</dbReference>
<dbReference type="Pfam" id="PF12484">
    <property type="entry name" value="PPE-SVP"/>
    <property type="match status" value="1"/>
</dbReference>
<dbReference type="AlphaFoldDB" id="A0A7I9YRP0"/>
<dbReference type="InterPro" id="IPR000030">
    <property type="entry name" value="PPE_dom"/>
</dbReference>
<dbReference type="Pfam" id="PF00823">
    <property type="entry name" value="PPE"/>
    <property type="match status" value="1"/>
</dbReference>
<accession>A0A7I9YRP0</accession>
<evidence type="ECO:0000256" key="1">
    <source>
        <dbReference type="ARBA" id="ARBA00010652"/>
    </source>
</evidence>
<protein>
    <submittedName>
        <fullName evidence="4">Ribulose-phosphate 3-epimerase</fullName>
    </submittedName>
</protein>
<reference evidence="4 5" key="1">
    <citation type="journal article" date="2019" name="Emerg. Microbes Infect.">
        <title>Comprehensive subspecies identification of 175 nontuberculous mycobacteria species based on 7547 genomic profiles.</title>
        <authorList>
            <person name="Matsumoto Y."/>
            <person name="Kinjo T."/>
            <person name="Motooka D."/>
            <person name="Nabeya D."/>
            <person name="Jung N."/>
            <person name="Uechi K."/>
            <person name="Horii T."/>
            <person name="Iida T."/>
            <person name="Fujita J."/>
            <person name="Nakamura S."/>
        </authorList>
    </citation>
    <scope>NUCLEOTIDE SEQUENCE [LARGE SCALE GENOMIC DNA]</scope>
    <source>
        <strain evidence="4 5">JCM 30725</strain>
    </source>
</reference>
<dbReference type="GO" id="GO:0052572">
    <property type="term" value="P:response to host immune response"/>
    <property type="evidence" value="ECO:0007669"/>
    <property type="project" value="TreeGrafter"/>
</dbReference>
<dbReference type="Proteomes" id="UP000465360">
    <property type="component" value="Unassembled WGS sequence"/>
</dbReference>
<comment type="similarity">
    <text evidence="1">Belongs to the mycobacterial PPE family.</text>
</comment>
<organism evidence="4 5">
    <name type="scientific">Mycobacterium bourgelatii</name>
    <dbReference type="NCBI Taxonomy" id="1273442"/>
    <lineage>
        <taxon>Bacteria</taxon>
        <taxon>Bacillati</taxon>
        <taxon>Actinomycetota</taxon>
        <taxon>Actinomycetes</taxon>
        <taxon>Mycobacteriales</taxon>
        <taxon>Mycobacteriaceae</taxon>
        <taxon>Mycobacterium</taxon>
    </lineage>
</organism>
<dbReference type="SUPFAM" id="SSF140459">
    <property type="entry name" value="PE/PPE dimer-like"/>
    <property type="match status" value="1"/>
</dbReference>
<dbReference type="PANTHER" id="PTHR46766">
    <property type="entry name" value="GLUTAMINE-RICH PROTEIN 2"/>
    <property type="match status" value="1"/>
</dbReference>
<sequence>MDFGALPPEVNSSRMYTGAGVGSMLTAAAAWDALAADLHVTAGGYQSAIEELTQSWMGPSLMAMVGAVTPYLAWLRTTASQCQQAASQAAAAAAAYEAAFAMTVPPPMVVANRVQLAALIATNILGQNTPAIMATEAEYAEMWAQDATAMYDYAASSAAAASLTAFTPPPHTTNPGGLGAQSGTVSRAMSSVPQALQTLGTPGASAASGPATALSGLSGLPAGNGVFKSLGKGAGALEGAVTGLTGLSGSQLSLVEDSAGLGMDAVGLVALDGGGVGLDVVGVGLDVTGFGELSESAGLEALGGLGSIGGVSAGLGQASSLGTLSVPPSWAGALAVPASEAGAVGPGVVPGAPAAMPVSTAVSKIPLGGMVGRSSEGPIQRIGMRSTIIPHLPGAG</sequence>
<dbReference type="PANTHER" id="PTHR46766:SF1">
    <property type="entry name" value="GLUTAMINE-RICH PROTEIN 2"/>
    <property type="match status" value="1"/>
</dbReference>
<keyword evidence="5" id="KW-1185">Reference proteome</keyword>
<feature type="domain" description="PPE family C-terminal" evidence="3">
    <location>
        <begin position="312"/>
        <end position="391"/>
    </location>
</feature>
<dbReference type="RefSeq" id="WP_163714291.1">
    <property type="nucleotide sequence ID" value="NZ_BLKZ01000001.1"/>
</dbReference>
<dbReference type="InterPro" id="IPR022171">
    <property type="entry name" value="PPE_C"/>
</dbReference>